<evidence type="ECO:0000313" key="3">
    <source>
        <dbReference type="EMBL" id="KAF6004570.1"/>
    </source>
</evidence>
<feature type="coiled-coil region" evidence="1">
    <location>
        <begin position="295"/>
        <end position="393"/>
    </location>
</feature>
<dbReference type="AlphaFoldDB" id="A0A7J7IPB3"/>
<dbReference type="Pfam" id="PF12325">
    <property type="entry name" value="TMF_TATA_bd"/>
    <property type="match status" value="1"/>
</dbReference>
<evidence type="ECO:0000259" key="2">
    <source>
        <dbReference type="Pfam" id="PF12325"/>
    </source>
</evidence>
<dbReference type="InterPro" id="IPR052602">
    <property type="entry name" value="Growth_transcription_reg"/>
</dbReference>
<organism evidence="3 4">
    <name type="scientific">Cyanidiococcus yangmingshanensis</name>
    <dbReference type="NCBI Taxonomy" id="2690220"/>
    <lineage>
        <taxon>Eukaryota</taxon>
        <taxon>Rhodophyta</taxon>
        <taxon>Bangiophyceae</taxon>
        <taxon>Cyanidiales</taxon>
        <taxon>Cyanidiaceae</taxon>
        <taxon>Cyanidiococcus</taxon>
    </lineage>
</organism>
<name>A0A7J7IPB3_9RHOD</name>
<comment type="caution">
    <text evidence="3">The sequence shown here is derived from an EMBL/GenBank/DDBJ whole genome shotgun (WGS) entry which is preliminary data.</text>
</comment>
<sequence>MDKLRVLQAQLHHMRDVIERTRNDAEQRELYLREELVQARNRIAELEQQNQELSGGVSEATRPLLRQIQLLQVQIRERRETEVSTREQIERQLVQAEAAVAEANEARARLAEEITRLRARVHELESATHSFISECEGLRKEKAAAEEALSEFRARCAQLEDVATKASAEWTRKLTALETDADRKQKAFECTLEGLQRERDEARQQLEQRERELSRIGDLLGASASATASVSPAPIQSPANECANTVEAREELMSSGAAANEPAMAHEESLLTSPFPNPILWTQMQSLLRRRANQMRTLQAELTEREASIANLTQEISMLTERLDADAVHRRQLEERIGQMEEREQALLELLGEREERLQELNNDIADMKAIYREQLQELVDQLEEARTATQTSTLSRP</sequence>
<evidence type="ECO:0000256" key="1">
    <source>
        <dbReference type="SAM" id="Coils"/>
    </source>
</evidence>
<accession>A0A7J7IPB3</accession>
<dbReference type="OrthoDB" id="74178at2759"/>
<reference evidence="3 4" key="1">
    <citation type="journal article" date="2020" name="J. Phycol.">
        <title>Comparative genome analysis reveals Cyanidiococcus gen. nov., a new extremophilic red algal genus sister to Cyanidioschyzon (Cyanidioschyzonaceae, Rhodophyta).</title>
        <authorList>
            <person name="Liu S.-L."/>
            <person name="Chiang Y.-R."/>
            <person name="Yoon H.S."/>
            <person name="Fu H.-Y."/>
        </authorList>
    </citation>
    <scope>NUCLEOTIDE SEQUENCE [LARGE SCALE GENOMIC DNA]</scope>
    <source>
        <strain evidence="3 4">THAL066</strain>
    </source>
</reference>
<dbReference type="PANTHER" id="PTHR46515">
    <property type="entry name" value="TATA ELEMENT MODULATORY FACTOR TMF1"/>
    <property type="match status" value="1"/>
</dbReference>
<keyword evidence="1" id="KW-0175">Coiled coil</keyword>
<feature type="coiled-coil region" evidence="1">
    <location>
        <begin position="4"/>
        <end position="56"/>
    </location>
</feature>
<dbReference type="GO" id="GO:0005783">
    <property type="term" value="C:endoplasmic reticulum"/>
    <property type="evidence" value="ECO:0007669"/>
    <property type="project" value="TreeGrafter"/>
</dbReference>
<evidence type="ECO:0000313" key="4">
    <source>
        <dbReference type="Proteomes" id="UP000530660"/>
    </source>
</evidence>
<keyword evidence="4" id="KW-1185">Reference proteome</keyword>
<dbReference type="Proteomes" id="UP000530660">
    <property type="component" value="Unassembled WGS sequence"/>
</dbReference>
<dbReference type="GO" id="GO:0005794">
    <property type="term" value="C:Golgi apparatus"/>
    <property type="evidence" value="ECO:0007669"/>
    <property type="project" value="TreeGrafter"/>
</dbReference>
<proteinExistence type="predicted"/>
<dbReference type="InterPro" id="IPR022091">
    <property type="entry name" value="TMF_TATA-bd"/>
</dbReference>
<dbReference type="EMBL" id="VWRR01000003">
    <property type="protein sequence ID" value="KAF6004570.1"/>
    <property type="molecule type" value="Genomic_DNA"/>
</dbReference>
<protein>
    <recommendedName>
        <fullName evidence="2">TATA element modulatory factor 1 TATA binding domain-containing protein</fullName>
    </recommendedName>
</protein>
<feature type="coiled-coil region" evidence="1">
    <location>
        <begin position="86"/>
        <end position="219"/>
    </location>
</feature>
<feature type="domain" description="TATA element modulatory factor 1 TATA binding" evidence="2">
    <location>
        <begin position="278"/>
        <end position="379"/>
    </location>
</feature>
<dbReference type="PANTHER" id="PTHR46515:SF1">
    <property type="entry name" value="TATA ELEMENT MODULATORY FACTOR"/>
    <property type="match status" value="1"/>
</dbReference>
<gene>
    <name evidence="3" type="ORF">F1559_004397</name>
</gene>